<proteinExistence type="predicted"/>
<dbReference type="AlphaFoldDB" id="A0A9K3GUI3"/>
<dbReference type="EC" id="3.4.14.10" evidence="1"/>
<organism evidence="1 2">
    <name type="scientific">Helianthus annuus</name>
    <name type="common">Common sunflower</name>
    <dbReference type="NCBI Taxonomy" id="4232"/>
    <lineage>
        <taxon>Eukaryota</taxon>
        <taxon>Viridiplantae</taxon>
        <taxon>Streptophyta</taxon>
        <taxon>Embryophyta</taxon>
        <taxon>Tracheophyta</taxon>
        <taxon>Spermatophyta</taxon>
        <taxon>Magnoliopsida</taxon>
        <taxon>eudicotyledons</taxon>
        <taxon>Gunneridae</taxon>
        <taxon>Pentapetalae</taxon>
        <taxon>asterids</taxon>
        <taxon>campanulids</taxon>
        <taxon>Asterales</taxon>
        <taxon>Asteraceae</taxon>
        <taxon>Asteroideae</taxon>
        <taxon>Heliantheae alliance</taxon>
        <taxon>Heliantheae</taxon>
        <taxon>Helianthus</taxon>
    </lineage>
</organism>
<gene>
    <name evidence="1" type="ORF">HanXRQr2_Chr17g0796131</name>
</gene>
<reference evidence="1" key="1">
    <citation type="journal article" date="2017" name="Nature">
        <title>The sunflower genome provides insights into oil metabolism, flowering and Asterid evolution.</title>
        <authorList>
            <person name="Badouin H."/>
            <person name="Gouzy J."/>
            <person name="Grassa C.J."/>
            <person name="Murat F."/>
            <person name="Staton S.E."/>
            <person name="Cottret L."/>
            <person name="Lelandais-Briere C."/>
            <person name="Owens G.L."/>
            <person name="Carrere S."/>
            <person name="Mayjonade B."/>
            <person name="Legrand L."/>
            <person name="Gill N."/>
            <person name="Kane N.C."/>
            <person name="Bowers J.E."/>
            <person name="Hubner S."/>
            <person name="Bellec A."/>
            <person name="Berard A."/>
            <person name="Berges H."/>
            <person name="Blanchet N."/>
            <person name="Boniface M.C."/>
            <person name="Brunel D."/>
            <person name="Catrice O."/>
            <person name="Chaidir N."/>
            <person name="Claudel C."/>
            <person name="Donnadieu C."/>
            <person name="Faraut T."/>
            <person name="Fievet G."/>
            <person name="Helmstetter N."/>
            <person name="King M."/>
            <person name="Knapp S.J."/>
            <person name="Lai Z."/>
            <person name="Le Paslier M.C."/>
            <person name="Lippi Y."/>
            <person name="Lorenzon L."/>
            <person name="Mandel J.R."/>
            <person name="Marage G."/>
            <person name="Marchand G."/>
            <person name="Marquand E."/>
            <person name="Bret-Mestries E."/>
            <person name="Morien E."/>
            <person name="Nambeesan S."/>
            <person name="Nguyen T."/>
            <person name="Pegot-Espagnet P."/>
            <person name="Pouilly N."/>
            <person name="Raftis F."/>
            <person name="Sallet E."/>
            <person name="Schiex T."/>
            <person name="Thomas J."/>
            <person name="Vandecasteele C."/>
            <person name="Vares D."/>
            <person name="Vear F."/>
            <person name="Vautrin S."/>
            <person name="Crespi M."/>
            <person name="Mangin B."/>
            <person name="Burke J.M."/>
            <person name="Salse J."/>
            <person name="Munos S."/>
            <person name="Vincourt P."/>
            <person name="Rieseberg L.H."/>
            <person name="Langlade N.B."/>
        </authorList>
    </citation>
    <scope>NUCLEOTIDE SEQUENCE</scope>
    <source>
        <tissue evidence="1">Leaves</tissue>
    </source>
</reference>
<accession>A0A9K3GUI3</accession>
<evidence type="ECO:0000313" key="2">
    <source>
        <dbReference type="Proteomes" id="UP000215914"/>
    </source>
</evidence>
<protein>
    <submittedName>
        <fullName evidence="1">Tripeptidyl-peptidase II</fullName>
        <ecNumber evidence="1">3.4.14.10</ecNumber>
    </submittedName>
</protein>
<dbReference type="Proteomes" id="UP000215914">
    <property type="component" value="Unassembled WGS sequence"/>
</dbReference>
<reference evidence="1" key="2">
    <citation type="submission" date="2020-06" db="EMBL/GenBank/DDBJ databases">
        <title>Helianthus annuus Genome sequencing and assembly Release 2.</title>
        <authorList>
            <person name="Gouzy J."/>
            <person name="Langlade N."/>
            <person name="Munos S."/>
        </authorList>
    </citation>
    <scope>NUCLEOTIDE SEQUENCE</scope>
    <source>
        <tissue evidence="1">Leaves</tissue>
    </source>
</reference>
<keyword evidence="2" id="KW-1185">Reference proteome</keyword>
<evidence type="ECO:0000313" key="1">
    <source>
        <dbReference type="EMBL" id="KAF5754869.1"/>
    </source>
</evidence>
<sequence length="93" mass="10671">MINTSVRNESLGNYVAGMLVSWAFYRYDDKGHVIDVVWHDREVWRVALDTQSLEEDPTGGKLAESWKMSGGWLLTHKVLRMTPWVGNLLNHGK</sequence>
<name>A0A9K3GUI3_HELAN</name>
<keyword evidence="1" id="KW-0378">Hydrolase</keyword>
<dbReference type="Gramene" id="mRNA:HanXRQr2_Chr17g0796131">
    <property type="protein sequence ID" value="CDS:HanXRQr2_Chr17g0796131.1"/>
    <property type="gene ID" value="HanXRQr2_Chr17g0796131"/>
</dbReference>
<dbReference type="GO" id="GO:0008240">
    <property type="term" value="F:tripeptidyl-peptidase activity"/>
    <property type="evidence" value="ECO:0007669"/>
    <property type="project" value="UniProtKB-EC"/>
</dbReference>
<comment type="caution">
    <text evidence="1">The sequence shown here is derived from an EMBL/GenBank/DDBJ whole genome shotgun (WGS) entry which is preliminary data.</text>
</comment>
<dbReference type="EMBL" id="MNCJ02000332">
    <property type="protein sequence ID" value="KAF5754869.1"/>
    <property type="molecule type" value="Genomic_DNA"/>
</dbReference>